<sequence length="719" mass="75899">MSHSVLKYLSPSTSVKLTASLFLLMVGIPTKALANPSYPNFDQRYNTELSGNIEAIGNASVICDRNNASCADGLANGTRGNNNGGLAMQMLDIDSNGSTFNSSAAELNIPAGANVQFAALYWGGSLEGFGTTPAPNLTGFNQVSLQIPGSGTYQTITADDQNDRTDFGSWHTYGAFADITTLVQGAGNGTYTVANVQSNTGAGFTYPNAGWSIVVVYEDSTQPIRNISIFDGHDVVRNSLKTFNLTGIRTPPTPGFDVFMGAIANDGEVDQPDDFLHINNNNITDSLNPANNFFNGTISKFGNHVTSRTPNAPYNMVIDIDYLDLTIWNQTNNVIPTNATSIDLTLESQGDGIWPLAYFFAVEVFEPNLVTQFEKTTPSTTYTTGDTMPYTISVTNTGNDNSTNTVITDAIPTGTTFVPGSLKINGVTKTDGSGDDEAEFDGSNVIFRVGTGANASQGGQVNINDSVTMTFDVTVTATAGELVCNQASIDYTGATSGNTGSGVSDDPNTSAVDDCTEITTTAVSTNPDVVLVKRITAINGLTTNPNDSHDLTQIVNDGVANSADDESNWPAGYLVGELDAGLVKPGDEIEYTVYFLNAGDSAAEDVRICDWIQPNQSFVTGQYGGNDIELVIGGTTYNLTDDSDTATDRGEVTTVDSLPATPTCNLSSFSTTASDEVVVVDITGTTGDPTGLITFPNTTGQGTPTNAYGYFRFTTKVDE</sequence>
<organism evidence="2 3">
    <name type="scientific">Adonisia turfae CCMR0081</name>
    <dbReference type="NCBI Taxonomy" id="2292702"/>
    <lineage>
        <taxon>Bacteria</taxon>
        <taxon>Bacillati</taxon>
        <taxon>Cyanobacteriota</taxon>
        <taxon>Adonisia</taxon>
        <taxon>Adonisia turfae</taxon>
    </lineage>
</organism>
<accession>A0A6M0RX43</accession>
<dbReference type="RefSeq" id="WP_163703074.1">
    <property type="nucleotide sequence ID" value="NZ_QXHD01000004.1"/>
</dbReference>
<dbReference type="SUPFAM" id="SSF49401">
    <property type="entry name" value="Bacterial adhesins"/>
    <property type="match status" value="1"/>
</dbReference>
<dbReference type="InterPro" id="IPR047589">
    <property type="entry name" value="DUF11_rpt"/>
</dbReference>
<dbReference type="AlphaFoldDB" id="A0A6M0RX43"/>
<dbReference type="InterPro" id="IPR001434">
    <property type="entry name" value="OmcB-like_DUF11"/>
</dbReference>
<reference evidence="2 3" key="1">
    <citation type="journal article" date="2020" name="Microb. Ecol.">
        <title>Ecogenomics of the Marine Benthic Filamentous Cyanobacterium Adonisia.</title>
        <authorList>
            <person name="Walter J.M."/>
            <person name="Coutinho F.H."/>
            <person name="Leomil L."/>
            <person name="Hargreaves P.I."/>
            <person name="Campeao M.E."/>
            <person name="Vieira V.V."/>
            <person name="Silva B.S."/>
            <person name="Fistarol G.O."/>
            <person name="Salomon P.S."/>
            <person name="Sawabe T."/>
            <person name="Mino S."/>
            <person name="Hosokawa M."/>
            <person name="Miyashita H."/>
            <person name="Maruyama F."/>
            <person name="van Verk M.C."/>
            <person name="Dutilh B.E."/>
            <person name="Thompson C.C."/>
            <person name="Thompson F.L."/>
        </authorList>
    </citation>
    <scope>NUCLEOTIDE SEQUENCE [LARGE SCALE GENOMIC DNA]</scope>
    <source>
        <strain evidence="2 3">CCMR0081</strain>
    </source>
</reference>
<evidence type="ECO:0000313" key="2">
    <source>
        <dbReference type="EMBL" id="NEZ60706.1"/>
    </source>
</evidence>
<dbReference type="Proteomes" id="UP000481033">
    <property type="component" value="Unassembled WGS sequence"/>
</dbReference>
<dbReference type="EMBL" id="QXHD01000004">
    <property type="protein sequence ID" value="NEZ60706.1"/>
    <property type="molecule type" value="Genomic_DNA"/>
</dbReference>
<keyword evidence="3" id="KW-1185">Reference proteome</keyword>
<protein>
    <submittedName>
        <fullName evidence="2">DUF11 domain-containing protein</fullName>
    </submittedName>
</protein>
<dbReference type="Pfam" id="PF01345">
    <property type="entry name" value="DUF11"/>
    <property type="match status" value="1"/>
</dbReference>
<feature type="domain" description="DUF11" evidence="1">
    <location>
        <begin position="374"/>
        <end position="491"/>
    </location>
</feature>
<comment type="caution">
    <text evidence="2">The sequence shown here is derived from an EMBL/GenBank/DDBJ whole genome shotgun (WGS) entry which is preliminary data.</text>
</comment>
<proteinExistence type="predicted"/>
<dbReference type="InterPro" id="IPR008966">
    <property type="entry name" value="Adhesion_dom_sf"/>
</dbReference>
<dbReference type="Gene3D" id="2.60.40.740">
    <property type="match status" value="1"/>
</dbReference>
<evidence type="ECO:0000313" key="3">
    <source>
        <dbReference type="Proteomes" id="UP000481033"/>
    </source>
</evidence>
<name>A0A6M0RX43_9CYAN</name>
<dbReference type="InterPro" id="IPR051172">
    <property type="entry name" value="Chlamydia_OmcB"/>
</dbReference>
<dbReference type="PANTHER" id="PTHR34819:SF3">
    <property type="entry name" value="CELL SURFACE PROTEIN"/>
    <property type="match status" value="1"/>
</dbReference>
<gene>
    <name evidence="2" type="ORF">DXZ20_34715</name>
</gene>
<evidence type="ECO:0000259" key="1">
    <source>
        <dbReference type="Pfam" id="PF01345"/>
    </source>
</evidence>
<dbReference type="NCBIfam" id="TIGR01451">
    <property type="entry name" value="B_ant_repeat"/>
    <property type="match status" value="2"/>
</dbReference>
<dbReference type="PANTHER" id="PTHR34819">
    <property type="entry name" value="LARGE CYSTEINE-RICH PERIPLASMIC PROTEIN OMCB"/>
    <property type="match status" value="1"/>
</dbReference>